<gene>
    <name evidence="12" type="ORF">Y981_01765</name>
</gene>
<keyword evidence="7" id="KW-0378">Hydrolase</keyword>
<evidence type="ECO:0000256" key="2">
    <source>
        <dbReference type="ARBA" id="ARBA00022490"/>
    </source>
</evidence>
<evidence type="ECO:0000256" key="8">
    <source>
        <dbReference type="ARBA" id="ARBA00022842"/>
    </source>
</evidence>
<dbReference type="PANTHER" id="PTHR30194">
    <property type="entry name" value="CROSSOVER JUNCTION ENDODEOXYRIBONUCLEASE RUVC"/>
    <property type="match status" value="1"/>
</dbReference>
<evidence type="ECO:0000256" key="6">
    <source>
        <dbReference type="ARBA" id="ARBA00022763"/>
    </source>
</evidence>
<organism evidence="12 13">
    <name type="scientific">Leptospirillum ferriphilum YSK</name>
    <dbReference type="NCBI Taxonomy" id="1441628"/>
    <lineage>
        <taxon>Bacteria</taxon>
        <taxon>Pseudomonadati</taxon>
        <taxon>Nitrospirota</taxon>
        <taxon>Nitrospiria</taxon>
        <taxon>Nitrospirales</taxon>
        <taxon>Nitrospiraceae</taxon>
        <taxon>Leptospirillum</taxon>
    </lineage>
</organism>
<dbReference type="InterPro" id="IPR012337">
    <property type="entry name" value="RNaseH-like_sf"/>
</dbReference>
<comment type="similarity">
    <text evidence="1">Belongs to the RuvC family.</text>
</comment>
<dbReference type="EMBL" id="CP007243">
    <property type="protein sequence ID" value="AIA30001.1"/>
    <property type="molecule type" value="Genomic_DNA"/>
</dbReference>
<keyword evidence="2" id="KW-0963">Cytoplasm</keyword>
<keyword evidence="5" id="KW-0255">Endonuclease</keyword>
<evidence type="ECO:0000256" key="7">
    <source>
        <dbReference type="ARBA" id="ARBA00022801"/>
    </source>
</evidence>
<dbReference type="Proteomes" id="UP000027059">
    <property type="component" value="Chromosome"/>
</dbReference>
<evidence type="ECO:0000256" key="1">
    <source>
        <dbReference type="ARBA" id="ARBA00009518"/>
    </source>
</evidence>
<keyword evidence="8" id="KW-0460">Magnesium</keyword>
<dbReference type="AlphaFoldDB" id="A0A059XXG0"/>
<keyword evidence="11" id="KW-0234">DNA repair</keyword>
<proteinExistence type="inferred from homology"/>
<dbReference type="GO" id="GO:0004520">
    <property type="term" value="F:DNA endonuclease activity"/>
    <property type="evidence" value="ECO:0007669"/>
    <property type="project" value="InterPro"/>
</dbReference>
<dbReference type="HOGENOM" id="CLU_091257_3_1_0"/>
<evidence type="ECO:0000256" key="9">
    <source>
        <dbReference type="ARBA" id="ARBA00023125"/>
    </source>
</evidence>
<dbReference type="GO" id="GO:0046872">
    <property type="term" value="F:metal ion binding"/>
    <property type="evidence" value="ECO:0007669"/>
    <property type="project" value="UniProtKB-KW"/>
</dbReference>
<dbReference type="SUPFAM" id="SSF53098">
    <property type="entry name" value="Ribonuclease H-like"/>
    <property type="match status" value="1"/>
</dbReference>
<evidence type="ECO:0000313" key="12">
    <source>
        <dbReference type="EMBL" id="AIA30001.1"/>
    </source>
</evidence>
<evidence type="ECO:0000256" key="3">
    <source>
        <dbReference type="ARBA" id="ARBA00022722"/>
    </source>
</evidence>
<keyword evidence="9" id="KW-0238">DNA-binding</keyword>
<name>A0A059XXG0_9BACT</name>
<dbReference type="PANTHER" id="PTHR30194:SF3">
    <property type="entry name" value="CROSSOVER JUNCTION ENDODEOXYRIBONUCLEASE RUVC"/>
    <property type="match status" value="1"/>
</dbReference>
<dbReference type="CDD" id="cd16962">
    <property type="entry name" value="RuvC"/>
    <property type="match status" value="1"/>
</dbReference>
<dbReference type="KEGG" id="lfp:Y981_01765"/>
<dbReference type="OrthoDB" id="9805499at2"/>
<evidence type="ECO:0000256" key="10">
    <source>
        <dbReference type="ARBA" id="ARBA00023172"/>
    </source>
</evidence>
<dbReference type="GO" id="GO:0016787">
    <property type="term" value="F:hydrolase activity"/>
    <property type="evidence" value="ECO:0007669"/>
    <property type="project" value="UniProtKB-KW"/>
</dbReference>
<protein>
    <submittedName>
        <fullName evidence="12">Crossover junction endodeoxyribonuclease</fullName>
    </submittedName>
</protein>
<dbReference type="GO" id="GO:0006281">
    <property type="term" value="P:DNA repair"/>
    <property type="evidence" value="ECO:0007669"/>
    <property type="project" value="UniProtKB-KW"/>
</dbReference>
<keyword evidence="10" id="KW-0233">DNA recombination</keyword>
<sequence>MSPSLHEVNPLLRNNPRHAVLGVDPGLAATGFAVLEGPSLDRLRVLAQGTVRTESTLPVSRRIGLLYDRLDGLLSEYPVKGIAIEDHFSRRASPGAGLMLGPVVGIVALLADRHGVPLLPISPRELKHRITGTGAASKVAVQRALAVWLGNGLRIGSTHEGDAMGLAFLGYSRMVAP</sequence>
<evidence type="ECO:0000256" key="5">
    <source>
        <dbReference type="ARBA" id="ARBA00022759"/>
    </source>
</evidence>
<keyword evidence="6" id="KW-0227">DNA damage</keyword>
<evidence type="ECO:0000256" key="4">
    <source>
        <dbReference type="ARBA" id="ARBA00022723"/>
    </source>
</evidence>
<dbReference type="GO" id="GO:0003677">
    <property type="term" value="F:DNA binding"/>
    <property type="evidence" value="ECO:0007669"/>
    <property type="project" value="UniProtKB-KW"/>
</dbReference>
<keyword evidence="3" id="KW-0540">Nuclease</keyword>
<keyword evidence="13" id="KW-1185">Reference proteome</keyword>
<dbReference type="GO" id="GO:0006310">
    <property type="term" value="P:DNA recombination"/>
    <property type="evidence" value="ECO:0007669"/>
    <property type="project" value="UniProtKB-KW"/>
</dbReference>
<dbReference type="Pfam" id="PF02075">
    <property type="entry name" value="RuvC"/>
    <property type="match status" value="1"/>
</dbReference>
<evidence type="ECO:0000256" key="11">
    <source>
        <dbReference type="ARBA" id="ARBA00023204"/>
    </source>
</evidence>
<dbReference type="Gene3D" id="3.30.420.10">
    <property type="entry name" value="Ribonuclease H-like superfamily/Ribonuclease H"/>
    <property type="match status" value="1"/>
</dbReference>
<dbReference type="InterPro" id="IPR036397">
    <property type="entry name" value="RNaseH_sf"/>
</dbReference>
<reference evidence="12 13" key="2">
    <citation type="journal article" date="2015" name="Biomed. Res. Int.">
        <title>Effects of Arsenite Resistance on the Growth and Functional Gene Expression of Leptospirillum ferriphilum and Acidithiobacillus thiooxidans in Pure Culture and Coculture.</title>
        <authorList>
            <person name="Jiang H."/>
            <person name="Liang Y."/>
            <person name="Yin H."/>
            <person name="Xiao Y."/>
            <person name="Guo X."/>
            <person name="Xu Y."/>
            <person name="Hu Q."/>
            <person name="Liu H."/>
            <person name="Liu X."/>
        </authorList>
    </citation>
    <scope>NUCLEOTIDE SEQUENCE [LARGE SCALE GENOMIC DNA]</scope>
    <source>
        <strain evidence="12 13">YSK</strain>
    </source>
</reference>
<keyword evidence="4" id="KW-0479">Metal-binding</keyword>
<dbReference type="PRINTS" id="PR00696">
    <property type="entry name" value="RSOLVASERUVC"/>
</dbReference>
<evidence type="ECO:0000313" key="13">
    <source>
        <dbReference type="Proteomes" id="UP000027059"/>
    </source>
</evidence>
<accession>A0A059XXG0</accession>
<reference evidence="13" key="1">
    <citation type="submission" date="2014-02" db="EMBL/GenBank/DDBJ databases">
        <title>Complete genome sequence and comparative genomic analysis of the nitrogen-fixing bacterium Leptospirillum ferriphilum YSK.</title>
        <authorList>
            <person name="Guo X."/>
            <person name="Yin H."/>
            <person name="Liang Y."/>
            <person name="Hu Q."/>
            <person name="Ma L."/>
            <person name="Xiao Y."/>
            <person name="Zhang X."/>
            <person name="Qiu G."/>
            <person name="Liu X."/>
        </authorList>
    </citation>
    <scope>NUCLEOTIDE SEQUENCE [LARGE SCALE GENOMIC DNA]</scope>
    <source>
        <strain evidence="13">YSK</strain>
    </source>
</reference>
<dbReference type="InterPro" id="IPR002176">
    <property type="entry name" value="X-over_junc_endoDNase_RuvC"/>
</dbReference>